<dbReference type="AlphaFoldDB" id="A0A9W8N772"/>
<evidence type="ECO:0000313" key="3">
    <source>
        <dbReference type="Proteomes" id="UP001148614"/>
    </source>
</evidence>
<dbReference type="VEuPathDB" id="FungiDB:F4678DRAFT_196724"/>
<organism evidence="2 3">
    <name type="scientific">Xylaria arbuscula</name>
    <dbReference type="NCBI Taxonomy" id="114810"/>
    <lineage>
        <taxon>Eukaryota</taxon>
        <taxon>Fungi</taxon>
        <taxon>Dikarya</taxon>
        <taxon>Ascomycota</taxon>
        <taxon>Pezizomycotina</taxon>
        <taxon>Sordariomycetes</taxon>
        <taxon>Xylariomycetidae</taxon>
        <taxon>Xylariales</taxon>
        <taxon>Xylariaceae</taxon>
        <taxon>Xylaria</taxon>
    </lineage>
</organism>
<feature type="compositionally biased region" description="Polar residues" evidence="1">
    <location>
        <begin position="13"/>
        <end position="27"/>
    </location>
</feature>
<sequence length="308" mass="31615">MTTQAAQGYMPPVTNQPHSQTAATSAPGNDGLTAAFSNLNIGQQPSATRQPHHSPQSAPSHGQTYGHGLHHGQNHTIHNLPSPPITHDPKPLVHQQHHGSVGSYSQAFGNPTSSTLLQNAYPTPAQTPVSTPSPHPAYSPAAHAINSGSFIAPYNPADPSNGKPTFAPPPTVPTHTPAPVTAQSGKTKSSFFSKMTKNPMAGVGAGLVGGLTTAVLAHEGKDKIEEWTKQKMGSIAGAVGLGAPGSGKPHEAQHASTTHAGTHHHTQAHPASTHPVATHSIGTHPAGSHSHSSRSPLDTTPSRAVTST</sequence>
<proteinExistence type="predicted"/>
<accession>A0A9W8N772</accession>
<evidence type="ECO:0000256" key="1">
    <source>
        <dbReference type="SAM" id="MobiDB-lite"/>
    </source>
</evidence>
<evidence type="ECO:0000313" key="2">
    <source>
        <dbReference type="EMBL" id="KAJ3561026.1"/>
    </source>
</evidence>
<dbReference type="Proteomes" id="UP001148614">
    <property type="component" value="Unassembled WGS sequence"/>
</dbReference>
<feature type="compositionally biased region" description="Polar residues" evidence="1">
    <location>
        <begin position="35"/>
        <end position="63"/>
    </location>
</feature>
<protein>
    <submittedName>
        <fullName evidence="2">Uncharacterized protein</fullName>
    </submittedName>
</protein>
<feature type="region of interest" description="Disordered" evidence="1">
    <location>
        <begin position="237"/>
        <end position="308"/>
    </location>
</feature>
<gene>
    <name evidence="2" type="ORF">NPX13_g9102</name>
</gene>
<feature type="region of interest" description="Disordered" evidence="1">
    <location>
        <begin position="1"/>
        <end position="137"/>
    </location>
</feature>
<reference evidence="2" key="1">
    <citation type="submission" date="2022-07" db="EMBL/GenBank/DDBJ databases">
        <title>Genome Sequence of Xylaria arbuscula.</title>
        <authorList>
            <person name="Buettner E."/>
        </authorList>
    </citation>
    <scope>NUCLEOTIDE SEQUENCE</scope>
    <source>
        <strain evidence="2">VT107</strain>
    </source>
</reference>
<keyword evidence="3" id="KW-1185">Reference proteome</keyword>
<dbReference type="EMBL" id="JANPWZ010002147">
    <property type="protein sequence ID" value="KAJ3561026.1"/>
    <property type="molecule type" value="Genomic_DNA"/>
</dbReference>
<feature type="compositionally biased region" description="Polar residues" evidence="1">
    <location>
        <begin position="289"/>
        <end position="308"/>
    </location>
</feature>
<feature type="compositionally biased region" description="Polar residues" evidence="1">
    <location>
        <begin position="102"/>
        <end position="130"/>
    </location>
</feature>
<name>A0A9W8N772_9PEZI</name>
<comment type="caution">
    <text evidence="2">The sequence shown here is derived from an EMBL/GenBank/DDBJ whole genome shotgun (WGS) entry which is preliminary data.</text>
</comment>